<dbReference type="AlphaFoldDB" id="A0A2G7TAR9"/>
<gene>
    <name evidence="4" type="ORF">CTI11_03810</name>
</gene>
<feature type="signal peptide" evidence="2">
    <location>
        <begin position="1"/>
        <end position="21"/>
    </location>
</feature>
<dbReference type="EMBL" id="PEKC01000008">
    <property type="protein sequence ID" value="PII36998.1"/>
    <property type="molecule type" value="Genomic_DNA"/>
</dbReference>
<protein>
    <submittedName>
        <fullName evidence="4">DUF4124 domain-containing protein</fullName>
    </submittedName>
</protein>
<feature type="region of interest" description="Disordered" evidence="1">
    <location>
        <begin position="34"/>
        <end position="185"/>
    </location>
</feature>
<dbReference type="InterPro" id="IPR025392">
    <property type="entry name" value="DUF4124"/>
</dbReference>
<comment type="caution">
    <text evidence="4">The sequence shown here is derived from an EMBL/GenBank/DDBJ whole genome shotgun (WGS) entry which is preliminary data.</text>
</comment>
<accession>A0A2G7TAR9</accession>
<feature type="domain" description="DUF4124" evidence="3">
    <location>
        <begin position="9"/>
        <end position="64"/>
    </location>
</feature>
<evidence type="ECO:0000313" key="4">
    <source>
        <dbReference type="EMBL" id="PII36998.1"/>
    </source>
</evidence>
<name>A0A2G7TAR9_9FLAO</name>
<dbReference type="Pfam" id="PF13511">
    <property type="entry name" value="DUF4124"/>
    <property type="match status" value="1"/>
</dbReference>
<keyword evidence="2" id="KW-0732">Signal</keyword>
<organism evidence="4">
    <name type="scientific">Chryseobacterium sp. B5</name>
    <dbReference type="NCBI Taxonomy" id="2050562"/>
    <lineage>
        <taxon>Bacteria</taxon>
        <taxon>Pseudomonadati</taxon>
        <taxon>Bacteroidota</taxon>
        <taxon>Flavobacteriia</taxon>
        <taxon>Flavobacteriales</taxon>
        <taxon>Weeksellaceae</taxon>
        <taxon>Chryseobacterium group</taxon>
        <taxon>Chryseobacterium</taxon>
    </lineage>
</organism>
<feature type="compositionally biased region" description="Low complexity" evidence="1">
    <location>
        <begin position="51"/>
        <end position="100"/>
    </location>
</feature>
<feature type="compositionally biased region" description="Basic and acidic residues" evidence="1">
    <location>
        <begin position="159"/>
        <end position="174"/>
    </location>
</feature>
<sequence length="185" mass="18914">MHATKLVLLAALAACSLSAAAQWQWVDATGRKVFSDRAPPPDIPAKNILRQPGGSAPAPAAAAPSTAPAATDAATQPAADATAQAAPAAAAKDAKPAGTDKALEEQKRKAEAQEAAKAKAEKDRIAKDRQENCARAKQAKTALSSGGLLAHTNAQGERGFMDEATRNSELKRADATIASDCGPVR</sequence>
<proteinExistence type="predicted"/>
<evidence type="ECO:0000256" key="2">
    <source>
        <dbReference type="SAM" id="SignalP"/>
    </source>
</evidence>
<evidence type="ECO:0000256" key="1">
    <source>
        <dbReference type="SAM" id="MobiDB-lite"/>
    </source>
</evidence>
<feature type="compositionally biased region" description="Basic and acidic residues" evidence="1">
    <location>
        <begin position="101"/>
        <end position="134"/>
    </location>
</feature>
<feature type="chain" id="PRO_5013620693" evidence="2">
    <location>
        <begin position="22"/>
        <end position="185"/>
    </location>
</feature>
<reference evidence="4" key="1">
    <citation type="submission" date="2017-10" db="EMBL/GenBank/DDBJ databases">
        <title>Chryseobacterium sp. B5 is a hydrocarbonoclastic and plant growth promoting bacterium.</title>
        <authorList>
            <person name="Thijs S."/>
            <person name="Gkorezis P."/>
            <person name="Van Hamme J."/>
        </authorList>
    </citation>
    <scope>NUCLEOTIDE SEQUENCE</scope>
    <source>
        <strain evidence="4">B5</strain>
    </source>
</reference>
<evidence type="ECO:0000259" key="3">
    <source>
        <dbReference type="Pfam" id="PF13511"/>
    </source>
</evidence>